<feature type="region of interest" description="Disordered" evidence="1">
    <location>
        <begin position="1"/>
        <end position="39"/>
    </location>
</feature>
<name>A0A4Z2GP08_9TELE</name>
<feature type="compositionally biased region" description="Basic and acidic residues" evidence="1">
    <location>
        <begin position="14"/>
        <end position="24"/>
    </location>
</feature>
<evidence type="ECO:0000313" key="2">
    <source>
        <dbReference type="EMBL" id="TNN55089.1"/>
    </source>
</evidence>
<feature type="compositionally biased region" description="Basic residues" evidence="1">
    <location>
        <begin position="127"/>
        <end position="136"/>
    </location>
</feature>
<dbReference type="EMBL" id="SRLO01000465">
    <property type="protein sequence ID" value="TNN55089.1"/>
    <property type="molecule type" value="Genomic_DNA"/>
</dbReference>
<feature type="region of interest" description="Disordered" evidence="1">
    <location>
        <begin position="115"/>
        <end position="146"/>
    </location>
</feature>
<evidence type="ECO:0000313" key="3">
    <source>
        <dbReference type="Proteomes" id="UP000314294"/>
    </source>
</evidence>
<gene>
    <name evidence="2" type="ORF">EYF80_034673</name>
</gene>
<evidence type="ECO:0000256" key="1">
    <source>
        <dbReference type="SAM" id="MobiDB-lite"/>
    </source>
</evidence>
<comment type="caution">
    <text evidence="2">The sequence shown here is derived from an EMBL/GenBank/DDBJ whole genome shotgun (WGS) entry which is preliminary data.</text>
</comment>
<sequence length="175" mass="19229">MKPDRPRLYRNRSPGRDEEREDLPRGQAVYPSAETPPTGSLSPFALVSGPLEASFILCYPEKRTFIFSGTTLIIDTCEPEKSSRDAILHAPGARRPSVSLGKRRVVRKLSGSGRAGFKWASSESGPRRRLPIRRRAPSSGATASRTVGVEVRSLRLHRSTFRSVSSPAAPRLCSD</sequence>
<keyword evidence="3" id="KW-1185">Reference proteome</keyword>
<reference evidence="2 3" key="1">
    <citation type="submission" date="2019-03" db="EMBL/GenBank/DDBJ databases">
        <title>First draft genome of Liparis tanakae, snailfish: a comprehensive survey of snailfish specific genes.</title>
        <authorList>
            <person name="Kim W."/>
            <person name="Song I."/>
            <person name="Jeong J.-H."/>
            <person name="Kim D."/>
            <person name="Kim S."/>
            <person name="Ryu S."/>
            <person name="Song J.Y."/>
            <person name="Lee S.K."/>
        </authorList>
    </citation>
    <scope>NUCLEOTIDE SEQUENCE [LARGE SCALE GENOMIC DNA]</scope>
    <source>
        <tissue evidence="2">Muscle</tissue>
    </source>
</reference>
<dbReference type="Proteomes" id="UP000314294">
    <property type="component" value="Unassembled WGS sequence"/>
</dbReference>
<organism evidence="2 3">
    <name type="scientific">Liparis tanakae</name>
    <name type="common">Tanaka's snailfish</name>
    <dbReference type="NCBI Taxonomy" id="230148"/>
    <lineage>
        <taxon>Eukaryota</taxon>
        <taxon>Metazoa</taxon>
        <taxon>Chordata</taxon>
        <taxon>Craniata</taxon>
        <taxon>Vertebrata</taxon>
        <taxon>Euteleostomi</taxon>
        <taxon>Actinopterygii</taxon>
        <taxon>Neopterygii</taxon>
        <taxon>Teleostei</taxon>
        <taxon>Neoteleostei</taxon>
        <taxon>Acanthomorphata</taxon>
        <taxon>Eupercaria</taxon>
        <taxon>Perciformes</taxon>
        <taxon>Cottioidei</taxon>
        <taxon>Cottales</taxon>
        <taxon>Liparidae</taxon>
        <taxon>Liparis</taxon>
    </lineage>
</organism>
<proteinExistence type="predicted"/>
<protein>
    <submittedName>
        <fullName evidence="2">Uncharacterized protein</fullName>
    </submittedName>
</protein>
<accession>A0A4Z2GP08</accession>
<dbReference type="AlphaFoldDB" id="A0A4Z2GP08"/>